<dbReference type="Pfam" id="PF00871">
    <property type="entry name" value="Acetate_kinase"/>
    <property type="match status" value="1"/>
</dbReference>
<dbReference type="GO" id="GO:0006085">
    <property type="term" value="P:acetyl-CoA biosynthetic process"/>
    <property type="evidence" value="ECO:0007669"/>
    <property type="project" value="UniProtKB-UniRule"/>
</dbReference>
<feature type="binding site" evidence="6">
    <location>
        <position position="385"/>
    </location>
    <ligand>
        <name>Mg(2+)</name>
        <dbReference type="ChEBI" id="CHEBI:18420"/>
    </ligand>
</feature>
<comment type="cofactor">
    <cofactor evidence="6">
        <name>Mg(2+)</name>
        <dbReference type="ChEBI" id="CHEBI:18420"/>
    </cofactor>
    <cofactor evidence="6">
        <name>Mn(2+)</name>
        <dbReference type="ChEBI" id="CHEBI:29035"/>
    </cofactor>
    <text evidence="6">Mg(2+). Can also accept Mn(2+).</text>
</comment>
<dbReference type="InterPro" id="IPR004372">
    <property type="entry name" value="Ac/propionate_kinase"/>
</dbReference>
<dbReference type="EC" id="2.7.2.1" evidence="6"/>
<sequence length="403" mass="44559">MNVMVLNCGSSSLKYKIVRMPEECVLVAGEAERVGIKTKEDPAIHHTVLGSTVTLPLARGDHAAAFRRIMEIIAGDSANDPEIACSLFAHRYVHPGTLFTKTTRINAHTLKQLRQTLPLAPLHNPISFSLVELCAKEYPAIPQVAVFDTSFHATIPKEHSLYALPRVFSRKFGIHKIGFHGLSHEYVMHASCGFLKREVRTQRIISCHLGTGGSSICAISNGRSVNNSMGFTPLEGLVMNTRSGDVDVGMVFYLMFKENCSADDIETILNRKSGIVGVYAASSDMRDVIASSVSDPRARLAFSLYVNRVKKYIGYYSLLLEKPDVLIFTDSIGTGLSLVREEVCKNLQMFGIRIDAEKNHGYRSGMADISHSKAETRTLVIPTDEEIVIARQAYKEHSYGHNN</sequence>
<dbReference type="HAMAP" id="MF_00020">
    <property type="entry name" value="Acetate_kinase"/>
    <property type="match status" value="1"/>
</dbReference>
<feature type="site" description="Transition state stabilizer" evidence="6">
    <location>
        <position position="180"/>
    </location>
</feature>
<keyword evidence="2 6" id="KW-0808">Transferase</keyword>
<feature type="binding site" evidence="6">
    <location>
        <begin position="284"/>
        <end position="286"/>
    </location>
    <ligand>
        <name>ATP</name>
        <dbReference type="ChEBI" id="CHEBI:30616"/>
    </ligand>
</feature>
<keyword evidence="6" id="KW-0479">Metal-binding</keyword>
<feature type="binding site" evidence="6">
    <location>
        <position position="7"/>
    </location>
    <ligand>
        <name>Mg(2+)</name>
        <dbReference type="ChEBI" id="CHEBI:18420"/>
    </ligand>
</feature>
<feature type="binding site" evidence="6">
    <location>
        <position position="91"/>
    </location>
    <ligand>
        <name>substrate</name>
    </ligand>
</feature>
<comment type="subunit">
    <text evidence="6">Homodimer.</text>
</comment>
<evidence type="ECO:0000313" key="9">
    <source>
        <dbReference type="Proteomes" id="UP000179243"/>
    </source>
</evidence>
<comment type="caution">
    <text evidence="6">Lacks conserved residue(s) required for the propagation of feature annotation.</text>
</comment>
<keyword evidence="3 6" id="KW-0547">Nucleotide-binding</keyword>
<accession>A0A1F7F8I7</accession>
<dbReference type="UniPathway" id="UPA00340">
    <property type="reaction ID" value="UER00458"/>
</dbReference>
<dbReference type="EMBL" id="MFYX01000100">
    <property type="protein sequence ID" value="OGK02943.1"/>
    <property type="molecule type" value="Genomic_DNA"/>
</dbReference>
<evidence type="ECO:0000256" key="7">
    <source>
        <dbReference type="RuleBase" id="RU003835"/>
    </source>
</evidence>
<dbReference type="GO" id="GO:0000287">
    <property type="term" value="F:magnesium ion binding"/>
    <property type="evidence" value="ECO:0007669"/>
    <property type="project" value="UniProtKB-UniRule"/>
</dbReference>
<keyword evidence="5 6" id="KW-0067">ATP-binding</keyword>
<dbReference type="Gene3D" id="3.30.420.40">
    <property type="match status" value="2"/>
</dbReference>
<keyword evidence="6" id="KW-0460">Magnesium</keyword>
<proteinExistence type="inferred from homology"/>
<feature type="binding site" evidence="6">
    <location>
        <position position="14"/>
    </location>
    <ligand>
        <name>ATP</name>
        <dbReference type="ChEBI" id="CHEBI:30616"/>
    </ligand>
</feature>
<comment type="pathway">
    <text evidence="6">Metabolic intermediate biosynthesis; acetyl-CoA biosynthesis; acetyl-CoA from acetate: step 1/2.</text>
</comment>
<dbReference type="SUPFAM" id="SSF53067">
    <property type="entry name" value="Actin-like ATPase domain"/>
    <property type="match status" value="2"/>
</dbReference>
<dbReference type="InterPro" id="IPR000890">
    <property type="entry name" value="Aliphatic_acid_kin_short-chain"/>
</dbReference>
<dbReference type="NCBIfam" id="TIGR00016">
    <property type="entry name" value="ackA"/>
    <property type="match status" value="1"/>
</dbReference>
<dbReference type="AlphaFoldDB" id="A0A1F7F8I7"/>
<evidence type="ECO:0000256" key="5">
    <source>
        <dbReference type="ARBA" id="ARBA00022840"/>
    </source>
</evidence>
<dbReference type="InterPro" id="IPR023865">
    <property type="entry name" value="Aliphatic_acid_kinase_CS"/>
</dbReference>
<dbReference type="InterPro" id="IPR043129">
    <property type="entry name" value="ATPase_NBD"/>
</dbReference>
<evidence type="ECO:0000256" key="6">
    <source>
        <dbReference type="HAMAP-Rule" id="MF_00020"/>
    </source>
</evidence>
<keyword evidence="6" id="KW-0963">Cytoplasm</keyword>
<dbReference type="GO" id="GO:0008776">
    <property type="term" value="F:acetate kinase activity"/>
    <property type="evidence" value="ECO:0007669"/>
    <property type="project" value="UniProtKB-UniRule"/>
</dbReference>
<comment type="function">
    <text evidence="6">Catalyzes the formation of acetyl phosphate from acetate and ATP. Can also catalyze the reverse reaction.</text>
</comment>
<reference evidence="8 9" key="1">
    <citation type="journal article" date="2016" name="Nat. Commun.">
        <title>Thousands of microbial genomes shed light on interconnected biogeochemical processes in an aquifer system.</title>
        <authorList>
            <person name="Anantharaman K."/>
            <person name="Brown C.T."/>
            <person name="Hug L.A."/>
            <person name="Sharon I."/>
            <person name="Castelle C.J."/>
            <person name="Probst A.J."/>
            <person name="Thomas B.C."/>
            <person name="Singh A."/>
            <person name="Wilkins M.J."/>
            <person name="Karaoz U."/>
            <person name="Brodie E.L."/>
            <person name="Williams K.H."/>
            <person name="Hubbard S.S."/>
            <person name="Banfield J.F."/>
        </authorList>
    </citation>
    <scope>NUCLEOTIDE SEQUENCE [LARGE SCALE GENOMIC DNA]</scope>
</reference>
<dbReference type="GO" id="GO:0006083">
    <property type="term" value="P:acetate metabolic process"/>
    <property type="evidence" value="ECO:0007669"/>
    <property type="project" value="TreeGrafter"/>
</dbReference>
<comment type="catalytic activity">
    <reaction evidence="6">
        <text>acetate + ATP = acetyl phosphate + ADP</text>
        <dbReference type="Rhea" id="RHEA:11352"/>
        <dbReference type="ChEBI" id="CHEBI:22191"/>
        <dbReference type="ChEBI" id="CHEBI:30089"/>
        <dbReference type="ChEBI" id="CHEBI:30616"/>
        <dbReference type="ChEBI" id="CHEBI:456216"/>
        <dbReference type="EC" id="2.7.2.1"/>
    </reaction>
</comment>
<dbReference type="PANTHER" id="PTHR21060:SF15">
    <property type="entry name" value="ACETATE KINASE-RELATED"/>
    <property type="match status" value="1"/>
</dbReference>
<dbReference type="PROSITE" id="PS01075">
    <property type="entry name" value="ACETATE_KINASE_1"/>
    <property type="match status" value="1"/>
</dbReference>
<protein>
    <recommendedName>
        <fullName evidence="6">Acetate kinase</fullName>
        <ecNumber evidence="6">2.7.2.1</ecNumber>
    </recommendedName>
    <alternativeName>
        <fullName evidence="6">Acetokinase</fullName>
    </alternativeName>
</protein>
<feature type="active site" description="Proton donor/acceptor" evidence="6">
    <location>
        <position position="148"/>
    </location>
</feature>
<comment type="subcellular location">
    <subcellularLocation>
        <location evidence="6">Cytoplasm</location>
    </subcellularLocation>
</comment>
<comment type="similarity">
    <text evidence="1 6 7">Belongs to the acetokinase family.</text>
</comment>
<evidence type="ECO:0000313" key="8">
    <source>
        <dbReference type="EMBL" id="OGK02943.1"/>
    </source>
</evidence>
<dbReference type="PANTHER" id="PTHR21060">
    <property type="entry name" value="ACETATE KINASE"/>
    <property type="match status" value="1"/>
</dbReference>
<dbReference type="PIRSF" id="PIRSF000722">
    <property type="entry name" value="Acetate_prop_kin"/>
    <property type="match status" value="1"/>
</dbReference>
<dbReference type="Proteomes" id="UP000179243">
    <property type="component" value="Unassembled WGS sequence"/>
</dbReference>
<dbReference type="PRINTS" id="PR00471">
    <property type="entry name" value="ACETATEKNASE"/>
</dbReference>
<gene>
    <name evidence="6" type="primary">ackA</name>
    <name evidence="8" type="ORF">A2519_06285</name>
</gene>
<feature type="site" description="Transition state stabilizer" evidence="6">
    <location>
        <position position="242"/>
    </location>
</feature>
<dbReference type="GO" id="GO:0005524">
    <property type="term" value="F:ATP binding"/>
    <property type="evidence" value="ECO:0007669"/>
    <property type="project" value="UniProtKB-KW"/>
</dbReference>
<comment type="caution">
    <text evidence="8">The sequence shown here is derived from an EMBL/GenBank/DDBJ whole genome shotgun (WGS) entry which is preliminary data.</text>
</comment>
<evidence type="ECO:0000256" key="1">
    <source>
        <dbReference type="ARBA" id="ARBA00008748"/>
    </source>
</evidence>
<evidence type="ECO:0000256" key="2">
    <source>
        <dbReference type="ARBA" id="ARBA00022679"/>
    </source>
</evidence>
<dbReference type="GO" id="GO:0005737">
    <property type="term" value="C:cytoplasm"/>
    <property type="evidence" value="ECO:0007669"/>
    <property type="project" value="UniProtKB-SubCell"/>
</dbReference>
<evidence type="ECO:0000256" key="4">
    <source>
        <dbReference type="ARBA" id="ARBA00022777"/>
    </source>
</evidence>
<evidence type="ECO:0000256" key="3">
    <source>
        <dbReference type="ARBA" id="ARBA00022741"/>
    </source>
</evidence>
<name>A0A1F7F8I7_UNCRA</name>
<keyword evidence="4 6" id="KW-0418">Kinase</keyword>
<organism evidence="8 9">
    <name type="scientific">Candidatus Raymondbacteria bacterium RIFOXYD12_FULL_49_13</name>
    <dbReference type="NCBI Taxonomy" id="1817890"/>
    <lineage>
        <taxon>Bacteria</taxon>
        <taxon>Raymondiibacteriota</taxon>
    </lineage>
</organism>